<proteinExistence type="predicted"/>
<comment type="caution">
    <text evidence="3">The sequence shown here is derived from an EMBL/GenBank/DDBJ whole genome shotgun (WGS) entry which is preliminary data.</text>
</comment>
<feature type="region of interest" description="Disordered" evidence="1">
    <location>
        <begin position="149"/>
        <end position="168"/>
    </location>
</feature>
<organism evidence="3 4">
    <name type="scientific">Micromonospora arborensis</name>
    <dbReference type="NCBI Taxonomy" id="2116518"/>
    <lineage>
        <taxon>Bacteria</taxon>
        <taxon>Bacillati</taxon>
        <taxon>Actinomycetota</taxon>
        <taxon>Actinomycetes</taxon>
        <taxon>Micromonosporales</taxon>
        <taxon>Micromonosporaceae</taxon>
        <taxon>Micromonospora</taxon>
    </lineage>
</organism>
<evidence type="ECO:0000256" key="1">
    <source>
        <dbReference type="SAM" id="MobiDB-lite"/>
    </source>
</evidence>
<gene>
    <name evidence="3" type="ORF">C7C45_10230</name>
</gene>
<dbReference type="Proteomes" id="UP000248333">
    <property type="component" value="Unassembled WGS sequence"/>
</dbReference>
<dbReference type="InterPro" id="IPR011047">
    <property type="entry name" value="Quinoprotein_ADH-like_sf"/>
</dbReference>
<dbReference type="SUPFAM" id="SSF50998">
    <property type="entry name" value="Quinoprotein alcohol dehydrogenase-like"/>
    <property type="match status" value="1"/>
</dbReference>
<dbReference type="EMBL" id="PYBV01000012">
    <property type="protein sequence ID" value="PYC71996.1"/>
    <property type="molecule type" value="Genomic_DNA"/>
</dbReference>
<feature type="domain" description="Pyrrolo-quinoline quinone repeat" evidence="2">
    <location>
        <begin position="231"/>
        <end position="383"/>
    </location>
</feature>
<reference evidence="3 4" key="1">
    <citation type="submission" date="2018-03" db="EMBL/GenBank/DDBJ databases">
        <title>Bioinformatic expansion and discovery of thiopeptide antibiotics.</title>
        <authorList>
            <person name="Schwalen C.J."/>
            <person name="Hudson G.A."/>
            <person name="Mitchell D.A."/>
        </authorList>
    </citation>
    <scope>NUCLEOTIDE SEQUENCE [LARGE SCALE GENOMIC DNA]</scope>
    <source>
        <strain evidence="3 4">NRRL 8041</strain>
    </source>
</reference>
<accession>A0A318NLE4</accession>
<sequence>MGDPLRRPALRGAAERRPPGPRSGHRPAALVRPDGPVGRCPGRPAVGGRDGRGVRGAGLGDRAGTDRVGQVGPDSVARARRSAGRGAADGRRPGGRRRTGPGGRSSAGHRRGAGPRQQLPGVPTDPALPRPRRHDRAVAVATVTGPVIDLGELRHGPDADPLPRPPRANGRPLRCALVLLLVLATIASAAVPQPRRAAVTLPVSAGADVVVIDDLLVVIDAATDVQRPQRLATFRLPGGDPIWQASLPAGARYWGVAPLAGMLLATGYEIGPEGQGNLTVALDRATGAYRWQQPGSARRLADGNLLLHSGGDDEPQSLRAVDPCCGAVRWQLPDAADWINFRETGPGVDRVVLNQENGPTEVRDATTGAVLARADLRPPGGGTLGYVEVVNDLLLTIGGDPVTVTAYGLDRLDRRWSSTSGRVDFVGDCGPVLCLQTRLAGLRAVDLATGAERWRSDRWAWASPTGGRLLTSTLSTSDTTLQQFVVLDPLTGRVLAELGRWELVQFGLDGPLFGVRRHPDGGLLVAELDVRAGEARMLDVLPDATGECQAIVDQLRCRHVDGSFKLWQLPG</sequence>
<keyword evidence="4" id="KW-1185">Reference proteome</keyword>
<name>A0A318NLE4_9ACTN</name>
<evidence type="ECO:0000259" key="2">
    <source>
        <dbReference type="Pfam" id="PF13360"/>
    </source>
</evidence>
<dbReference type="InterPro" id="IPR002372">
    <property type="entry name" value="PQQ_rpt_dom"/>
</dbReference>
<dbReference type="InterPro" id="IPR015943">
    <property type="entry name" value="WD40/YVTN_repeat-like_dom_sf"/>
</dbReference>
<dbReference type="OrthoDB" id="3343890at2"/>
<dbReference type="Pfam" id="PF13360">
    <property type="entry name" value="PQQ_2"/>
    <property type="match status" value="1"/>
</dbReference>
<protein>
    <recommendedName>
        <fullName evidence="2">Pyrrolo-quinoline quinone repeat domain-containing protein</fullName>
    </recommendedName>
</protein>
<dbReference type="Gene3D" id="2.130.10.10">
    <property type="entry name" value="YVTN repeat-like/Quinoprotein amine dehydrogenase"/>
    <property type="match status" value="1"/>
</dbReference>
<evidence type="ECO:0000313" key="4">
    <source>
        <dbReference type="Proteomes" id="UP000248333"/>
    </source>
</evidence>
<evidence type="ECO:0000313" key="3">
    <source>
        <dbReference type="EMBL" id="PYC71996.1"/>
    </source>
</evidence>
<feature type="region of interest" description="Disordered" evidence="1">
    <location>
        <begin position="1"/>
        <end position="134"/>
    </location>
</feature>
<dbReference type="AlphaFoldDB" id="A0A318NLE4"/>